<dbReference type="PANTHER" id="PTHR47966">
    <property type="entry name" value="BETA-SITE APP-CLEAVING ENZYME, ISOFORM A-RELATED"/>
    <property type="match status" value="1"/>
</dbReference>
<dbReference type="EMBL" id="KV700123">
    <property type="protein sequence ID" value="OCF34987.1"/>
    <property type="molecule type" value="Genomic_DNA"/>
</dbReference>
<dbReference type="InterPro" id="IPR001461">
    <property type="entry name" value="Aspartic_peptidase_A1"/>
</dbReference>
<sequence length="1007" mass="106767">MHPLHFDDQPVAGPSSRPYVAYSPRPINTLAPTRTLNTPSTFLTDDSSTIPTPTSTVHHRGSRVTAPALRPSKLEQAAWYARNHRRQDNSNQRQSNGEGAGAGGSSSSSSIALAETTALQTGFSETGAASSSSSSSYLPLFTGPSGTSSSSEPYPYGTASPNPSGSGSNITDVDTYTETSTSASSSSYYRSTTFTSLWSYSASRSRTASASTPTQSVYVPGVVLNMTLGGDSDTEAVYSVEVDFGHQSPASYASWDWRRRRGLRRRGSSSSSWNGVDIQKVNLQVDLGSSDMWVAISDCKSTSCQSAPKLYNISQSLESGVSADITYQSGAVSGDIYWEEIGVGDFGIGFQAFIAATSVTDEDLKGGNFDGVLGLALPASSTILQTIGGTTGSNPDGATFLDNLFGAGADAPTERLFALSLERREDVRTMSTFSIGTVHQSYCPSPCQPPYIPIISQPQLGTTGYLHWRIPLQSVSVTTWDDQEHGTGATVTNITLGASQVYPSRSTPLAVLDSGGVQILTGRRQYADSIYSALGISMSADGFYRMPCKQQVAITFNIAGQVVPVHPLDMTYTDPEDASQTTCIGMIQYSSNLGDSGDFILGSSFLKNVYSIYQYPDTNKQKTWQPTIGLIPLTNASIASQDFYAVRVQRQSLSSVSSDQQAENGGSPTYNPGAQTSSGADGKKVVNTAVIAAVSVVGFFVLAAAAFCAWWFWLRRKFGAAGVVEYKSAPKRPGTGAMSGHRSDSSLSSLRNKKHGATQRQRSMVEGYSDYEGDSWMSTTEGNDSIRLGYLPEVAEEDEGRQTRVGDRRSSRGSTLPGDKTGEAGYELVDMNDPMSPTRVRTRSPPPLAPPIVPGKPTHAHTNSEVELPNSANSETFPLAASGPYPYPSSRSLSMSMSGPFPSPGASRMSGPFPSPGGGPNRHSIRPDASPMYDIRTSDYFSVPPAATTHGRGREGRRSSNSTGTGTGGGLGLDGTGRRESSSGPASRRRSSPSKGAGIAEPTVVEE</sequence>
<keyword evidence="3" id="KW-1133">Transmembrane helix</keyword>
<feature type="compositionally biased region" description="Pro residues" evidence="2">
    <location>
        <begin position="844"/>
        <end position="854"/>
    </location>
</feature>
<gene>
    <name evidence="5" type="ORF">I316_03534</name>
</gene>
<name>A0A1B9GVC4_9TREE</name>
<dbReference type="CDD" id="cd05471">
    <property type="entry name" value="pepsin_like"/>
    <property type="match status" value="1"/>
</dbReference>
<feature type="compositionally biased region" description="Basic and acidic residues" evidence="2">
    <location>
        <begin position="800"/>
        <end position="810"/>
    </location>
</feature>
<dbReference type="PRINTS" id="PR00792">
    <property type="entry name" value="PEPSIN"/>
</dbReference>
<feature type="compositionally biased region" description="Low complexity" evidence="2">
    <location>
        <begin position="130"/>
        <end position="158"/>
    </location>
</feature>
<feature type="domain" description="Peptidase A1" evidence="4">
    <location>
        <begin position="268"/>
        <end position="625"/>
    </location>
</feature>
<evidence type="ECO:0000313" key="5">
    <source>
        <dbReference type="EMBL" id="OCF34987.1"/>
    </source>
</evidence>
<proteinExistence type="inferred from homology"/>
<keyword evidence="3" id="KW-0812">Transmembrane</keyword>
<feature type="compositionally biased region" description="Gly residues" evidence="2">
    <location>
        <begin position="965"/>
        <end position="975"/>
    </location>
</feature>
<dbReference type="OrthoDB" id="2747330at2759"/>
<feature type="compositionally biased region" description="Polar residues" evidence="2">
    <location>
        <begin position="159"/>
        <end position="174"/>
    </location>
</feature>
<feature type="region of interest" description="Disordered" evidence="2">
    <location>
        <begin position="891"/>
        <end position="1007"/>
    </location>
</feature>
<evidence type="ECO:0000313" key="6">
    <source>
        <dbReference type="Proteomes" id="UP000092666"/>
    </source>
</evidence>
<evidence type="ECO:0000256" key="3">
    <source>
        <dbReference type="SAM" id="Phobius"/>
    </source>
</evidence>
<dbReference type="GO" id="GO:0004190">
    <property type="term" value="F:aspartic-type endopeptidase activity"/>
    <property type="evidence" value="ECO:0007669"/>
    <property type="project" value="InterPro"/>
</dbReference>
<dbReference type="SUPFAM" id="SSF50630">
    <property type="entry name" value="Acid proteases"/>
    <property type="match status" value="1"/>
</dbReference>
<feature type="region of interest" description="Disordered" evidence="2">
    <location>
        <begin position="125"/>
        <end position="174"/>
    </location>
</feature>
<dbReference type="GO" id="GO:0006508">
    <property type="term" value="P:proteolysis"/>
    <property type="evidence" value="ECO:0007669"/>
    <property type="project" value="InterPro"/>
</dbReference>
<dbReference type="AlphaFoldDB" id="A0A1B9GVC4"/>
<feature type="compositionally biased region" description="Polar residues" evidence="2">
    <location>
        <begin position="662"/>
        <end position="679"/>
    </location>
</feature>
<keyword evidence="6" id="KW-1185">Reference proteome</keyword>
<feature type="region of interest" description="Disordered" evidence="2">
    <location>
        <begin position="729"/>
        <end position="764"/>
    </location>
</feature>
<feature type="region of interest" description="Disordered" evidence="2">
    <location>
        <begin position="655"/>
        <end position="680"/>
    </location>
</feature>
<dbReference type="InterPro" id="IPR033121">
    <property type="entry name" value="PEPTIDASE_A1"/>
</dbReference>
<feature type="compositionally biased region" description="Low complexity" evidence="2">
    <location>
        <begin position="891"/>
        <end position="912"/>
    </location>
</feature>
<accession>A0A1B9GVC4</accession>
<organism evidence="5 6">
    <name type="scientific">Kwoniella heveanensis BCC8398</name>
    <dbReference type="NCBI Taxonomy" id="1296120"/>
    <lineage>
        <taxon>Eukaryota</taxon>
        <taxon>Fungi</taxon>
        <taxon>Dikarya</taxon>
        <taxon>Basidiomycota</taxon>
        <taxon>Agaricomycotina</taxon>
        <taxon>Tremellomycetes</taxon>
        <taxon>Tremellales</taxon>
        <taxon>Cryptococcaceae</taxon>
        <taxon>Kwoniella</taxon>
    </lineage>
</organism>
<reference evidence="6" key="2">
    <citation type="submission" date="2013-12" db="EMBL/GenBank/DDBJ databases">
        <title>Evolution of pathogenesis and genome organization in the Tremellales.</title>
        <authorList>
            <person name="Cuomo C."/>
            <person name="Litvintseva A."/>
            <person name="Heitman J."/>
            <person name="Chen Y."/>
            <person name="Sun S."/>
            <person name="Springer D."/>
            <person name="Dromer F."/>
            <person name="Young S."/>
            <person name="Zeng Q."/>
            <person name="Chapman S."/>
            <person name="Gujja S."/>
            <person name="Saif S."/>
            <person name="Birren B."/>
        </authorList>
    </citation>
    <scope>NUCLEOTIDE SEQUENCE [LARGE SCALE GENOMIC DNA]</scope>
    <source>
        <strain evidence="6">BCC8398</strain>
    </source>
</reference>
<dbReference type="Pfam" id="PF00026">
    <property type="entry name" value="Asp"/>
    <property type="match status" value="1"/>
</dbReference>
<evidence type="ECO:0000259" key="4">
    <source>
        <dbReference type="PROSITE" id="PS51767"/>
    </source>
</evidence>
<feature type="compositionally biased region" description="Polar residues" evidence="2">
    <location>
        <begin position="30"/>
        <end position="43"/>
    </location>
</feature>
<feature type="region of interest" description="Disordered" evidence="2">
    <location>
        <begin position="1"/>
        <end position="109"/>
    </location>
</feature>
<dbReference type="InterPro" id="IPR034164">
    <property type="entry name" value="Pepsin-like_dom"/>
</dbReference>
<feature type="transmembrane region" description="Helical" evidence="3">
    <location>
        <begin position="690"/>
        <end position="713"/>
    </location>
</feature>
<comment type="similarity">
    <text evidence="1">Belongs to the peptidase A1 family.</text>
</comment>
<dbReference type="PANTHER" id="PTHR47966:SF57">
    <property type="entry name" value="PEPTIDASE A1 DOMAIN-CONTAINING PROTEIN"/>
    <property type="match status" value="1"/>
</dbReference>
<evidence type="ECO:0000256" key="2">
    <source>
        <dbReference type="SAM" id="MobiDB-lite"/>
    </source>
</evidence>
<feature type="region of interest" description="Disordered" evidence="2">
    <location>
        <begin position="791"/>
        <end position="864"/>
    </location>
</feature>
<feature type="compositionally biased region" description="Low complexity" evidence="2">
    <location>
        <begin position="44"/>
        <end position="56"/>
    </location>
</feature>
<evidence type="ECO:0000256" key="1">
    <source>
        <dbReference type="ARBA" id="ARBA00007447"/>
    </source>
</evidence>
<keyword evidence="3" id="KW-0472">Membrane</keyword>
<dbReference type="InterPro" id="IPR021109">
    <property type="entry name" value="Peptidase_aspartic_dom_sf"/>
</dbReference>
<reference evidence="5 6" key="1">
    <citation type="submission" date="2013-07" db="EMBL/GenBank/DDBJ databases">
        <title>The Genome Sequence of Cryptococcus heveanensis BCC8398.</title>
        <authorList>
            <consortium name="The Broad Institute Genome Sequencing Platform"/>
            <person name="Cuomo C."/>
            <person name="Litvintseva A."/>
            <person name="Chen Y."/>
            <person name="Heitman J."/>
            <person name="Sun S."/>
            <person name="Springer D."/>
            <person name="Dromer F."/>
            <person name="Young S.K."/>
            <person name="Zeng Q."/>
            <person name="Gargeya S."/>
            <person name="Fitzgerald M."/>
            <person name="Abouelleil A."/>
            <person name="Alvarado L."/>
            <person name="Berlin A.M."/>
            <person name="Chapman S.B."/>
            <person name="Dewar J."/>
            <person name="Goldberg J."/>
            <person name="Griggs A."/>
            <person name="Gujja S."/>
            <person name="Hansen M."/>
            <person name="Howarth C."/>
            <person name="Imamovic A."/>
            <person name="Larimer J."/>
            <person name="McCowan C."/>
            <person name="Murphy C."/>
            <person name="Pearson M."/>
            <person name="Priest M."/>
            <person name="Roberts A."/>
            <person name="Saif S."/>
            <person name="Shea T."/>
            <person name="Sykes S."/>
            <person name="Wortman J."/>
            <person name="Nusbaum C."/>
            <person name="Birren B."/>
        </authorList>
    </citation>
    <scope>NUCLEOTIDE SEQUENCE [LARGE SCALE GENOMIC DNA]</scope>
    <source>
        <strain evidence="5 6">BCC8398</strain>
    </source>
</reference>
<dbReference type="STRING" id="1296120.A0A1B9GVC4"/>
<protein>
    <recommendedName>
        <fullName evidence="4">Peptidase A1 domain-containing protein</fullName>
    </recommendedName>
</protein>
<dbReference type="Gene3D" id="2.40.70.10">
    <property type="entry name" value="Acid Proteases"/>
    <property type="match status" value="2"/>
</dbReference>
<dbReference type="PROSITE" id="PS51767">
    <property type="entry name" value="PEPTIDASE_A1"/>
    <property type="match status" value="1"/>
</dbReference>
<dbReference type="Proteomes" id="UP000092666">
    <property type="component" value="Unassembled WGS sequence"/>
</dbReference>